<evidence type="ECO:0000256" key="16">
    <source>
        <dbReference type="ARBA" id="ARBA00023136"/>
    </source>
</evidence>
<evidence type="ECO:0000256" key="9">
    <source>
        <dbReference type="ARBA" id="ARBA00022792"/>
    </source>
</evidence>
<evidence type="ECO:0000256" key="5">
    <source>
        <dbReference type="ARBA" id="ARBA00021008"/>
    </source>
</evidence>
<keyword evidence="16 18" id="KW-0472">Membrane</keyword>
<keyword evidence="11 18" id="KW-0249">Electron transport</keyword>
<comment type="catalytic activity">
    <reaction evidence="17 18">
        <text>a ubiquinone + NADH + 5 H(+)(in) = a ubiquinol + NAD(+) + 4 H(+)(out)</text>
        <dbReference type="Rhea" id="RHEA:29091"/>
        <dbReference type="Rhea" id="RHEA-COMP:9565"/>
        <dbReference type="Rhea" id="RHEA-COMP:9566"/>
        <dbReference type="ChEBI" id="CHEBI:15378"/>
        <dbReference type="ChEBI" id="CHEBI:16389"/>
        <dbReference type="ChEBI" id="CHEBI:17976"/>
        <dbReference type="ChEBI" id="CHEBI:57540"/>
        <dbReference type="ChEBI" id="CHEBI:57945"/>
        <dbReference type="EC" id="7.1.1.2"/>
    </reaction>
</comment>
<proteinExistence type="inferred from homology"/>
<evidence type="ECO:0000256" key="17">
    <source>
        <dbReference type="ARBA" id="ARBA00049551"/>
    </source>
</evidence>
<feature type="transmembrane region" description="Helical" evidence="18">
    <location>
        <begin position="238"/>
        <end position="259"/>
    </location>
</feature>
<keyword evidence="9 18" id="KW-0999">Mitochondrion inner membrane</keyword>
<feature type="transmembrane region" description="Helical" evidence="18">
    <location>
        <begin position="92"/>
        <end position="113"/>
    </location>
</feature>
<comment type="subcellular location">
    <subcellularLocation>
        <location evidence="2 18">Mitochondrion inner membrane</location>
        <topology evidence="2 18">Multi-pass membrane protein</topology>
    </subcellularLocation>
</comment>
<feature type="transmembrane region" description="Helical" evidence="18">
    <location>
        <begin position="59"/>
        <end position="80"/>
    </location>
</feature>
<gene>
    <name evidence="20" type="primary">ND2</name>
</gene>
<keyword evidence="7 18" id="KW-0679">Respiratory chain</keyword>
<keyword evidence="10 18" id="KW-1278">Translocase</keyword>
<evidence type="ECO:0000256" key="11">
    <source>
        <dbReference type="ARBA" id="ARBA00022982"/>
    </source>
</evidence>
<feature type="transmembrane region" description="Helical" evidence="18">
    <location>
        <begin position="7"/>
        <end position="27"/>
    </location>
</feature>
<protein>
    <recommendedName>
        <fullName evidence="5 18">NADH-ubiquinone oxidoreductase chain 2</fullName>
        <ecNumber evidence="4 18">7.1.1.2</ecNumber>
    </recommendedName>
</protein>
<dbReference type="InterPro" id="IPR003917">
    <property type="entry name" value="NADH_UbQ_OxRdtase_chain2"/>
</dbReference>
<evidence type="ECO:0000256" key="1">
    <source>
        <dbReference type="ARBA" id="ARBA00003257"/>
    </source>
</evidence>
<dbReference type="GO" id="GO:0008137">
    <property type="term" value="F:NADH dehydrogenase (ubiquinone) activity"/>
    <property type="evidence" value="ECO:0007669"/>
    <property type="project" value="UniProtKB-EC"/>
</dbReference>
<evidence type="ECO:0000256" key="12">
    <source>
        <dbReference type="ARBA" id="ARBA00022989"/>
    </source>
</evidence>
<evidence type="ECO:0000259" key="19">
    <source>
        <dbReference type="Pfam" id="PF00361"/>
    </source>
</evidence>
<dbReference type="GO" id="GO:0005743">
    <property type="term" value="C:mitochondrial inner membrane"/>
    <property type="evidence" value="ECO:0007669"/>
    <property type="project" value="UniProtKB-SubCell"/>
</dbReference>
<feature type="transmembrane region" description="Helical" evidence="18">
    <location>
        <begin position="271"/>
        <end position="290"/>
    </location>
</feature>
<evidence type="ECO:0000256" key="6">
    <source>
        <dbReference type="ARBA" id="ARBA00022448"/>
    </source>
</evidence>
<organism evidence="20">
    <name type="scientific">Eurynassa australis</name>
    <dbReference type="NCBI Taxonomy" id="2546591"/>
    <lineage>
        <taxon>Eukaryota</taxon>
        <taxon>Metazoa</taxon>
        <taxon>Ecdysozoa</taxon>
        <taxon>Arthropoda</taxon>
        <taxon>Hexapoda</taxon>
        <taxon>Insecta</taxon>
        <taxon>Pterygota</taxon>
        <taxon>Neoptera</taxon>
        <taxon>Endopterygota</taxon>
        <taxon>Coleoptera</taxon>
        <taxon>Polyphaga</taxon>
        <taxon>Cucujiformia</taxon>
        <taxon>Chrysomeloidea</taxon>
        <taxon>Cerambycidae</taxon>
        <taxon>Prioninae</taxon>
        <taxon>Macrotomini</taxon>
        <taxon>Eurynassa</taxon>
    </lineage>
</organism>
<dbReference type="AlphaFoldDB" id="A0A6H0N3R5"/>
<feature type="transmembrane region" description="Helical" evidence="18">
    <location>
        <begin position="148"/>
        <end position="166"/>
    </location>
</feature>
<dbReference type="InterPro" id="IPR001750">
    <property type="entry name" value="ND/Mrp_TM"/>
</dbReference>
<sequence>MVKFYKLMFFSSLVVGSLIAISSYSWLSMWIGLEINLLSIIPLLSDFNNLYPSESALKYFITQAMASAVLLFSIISSMNIQDLISSEYSKYWMIIMNSAILTKMGAAPFHAWFPEVMEGLNWLNCLIMLTWQKLAPMVILMYNMKMSLFLSAIVIFSSMIGGLLGINQMSLRKVLAYSSINHIGWMVGSMMNSQAIWFSYFIIYTIITINIVVLFHIANIFYLKQLFTSMNQNKNLKFLFIMNFFSLGGLPPFLGFFPKWLTINSLVENDFLALSLILIISTLITLYFYLRMTFSTLVINASEPIFKTPQPNLFFIVASNSASLAGLVICALVFSMA</sequence>
<evidence type="ECO:0000256" key="14">
    <source>
        <dbReference type="ARBA" id="ARBA00023075"/>
    </source>
</evidence>
<keyword evidence="13 18" id="KW-0520">NAD</keyword>
<dbReference type="Pfam" id="PF00361">
    <property type="entry name" value="Proton_antipo_M"/>
    <property type="match status" value="1"/>
</dbReference>
<keyword evidence="14 18" id="KW-0830">Ubiquinone</keyword>
<keyword evidence="8 18" id="KW-0812">Transmembrane</keyword>
<comment type="function">
    <text evidence="18">Core subunit of the mitochondrial membrane respiratory chain NADH dehydrogenase (Complex I) which catalyzes electron transfer from NADH through the respiratory chain, using ubiquinone as an electron acceptor. Essential for the catalytic activity and assembly of complex I.</text>
</comment>
<comment type="function">
    <text evidence="1">Core subunit of the mitochondrial membrane respiratory chain NADH dehydrogenase (Complex I) that is believed to belong to the minimal assembly required for catalysis. Complex I functions in the transfer of electrons from NADH to the respiratory chain. The immediate electron acceptor for the enzyme is believed to be ubiquinone.</text>
</comment>
<comment type="similarity">
    <text evidence="3 18">Belongs to the complex I subunit 2 family.</text>
</comment>
<accession>A0A6H0N3R5</accession>
<dbReference type="GO" id="GO:0006120">
    <property type="term" value="P:mitochondrial electron transport, NADH to ubiquinone"/>
    <property type="evidence" value="ECO:0007669"/>
    <property type="project" value="InterPro"/>
</dbReference>
<keyword evidence="6" id="KW-0813">Transport</keyword>
<feature type="transmembrane region" description="Helical" evidence="18">
    <location>
        <begin position="195"/>
        <end position="217"/>
    </location>
</feature>
<dbReference type="PRINTS" id="PR01436">
    <property type="entry name" value="NADHDHGNASE2"/>
</dbReference>
<keyword evidence="12 18" id="KW-1133">Transmembrane helix</keyword>
<geneLocation type="mitochondrion" evidence="20"/>
<evidence type="ECO:0000256" key="8">
    <source>
        <dbReference type="ARBA" id="ARBA00022692"/>
    </source>
</evidence>
<dbReference type="PANTHER" id="PTHR46552">
    <property type="entry name" value="NADH-UBIQUINONE OXIDOREDUCTASE CHAIN 2"/>
    <property type="match status" value="1"/>
</dbReference>
<evidence type="ECO:0000256" key="18">
    <source>
        <dbReference type="RuleBase" id="RU003403"/>
    </source>
</evidence>
<feature type="domain" description="NADH:quinone oxidoreductase/Mrp antiporter transmembrane" evidence="19">
    <location>
        <begin position="23"/>
        <end position="285"/>
    </location>
</feature>
<feature type="transmembrane region" description="Helical" evidence="18">
    <location>
        <begin position="311"/>
        <end position="334"/>
    </location>
</feature>
<dbReference type="EC" id="7.1.1.2" evidence="4 18"/>
<reference evidence="20" key="1">
    <citation type="journal article" date="2020" name="Syst. Entomol.">
        <title>Museomics reveals extensive cryptic diversity of Australian prionine longhorn beetles with implications for their classification and conservation.</title>
        <authorList>
            <person name="Jin M."/>
            <person name="Zwick A."/>
            <person name="Slipinski A."/>
            <person name="Keyzer R."/>
            <person name="Pang H."/>
        </authorList>
    </citation>
    <scope>NUCLEOTIDE SEQUENCE</scope>
</reference>
<keyword evidence="15 18" id="KW-0496">Mitochondrion</keyword>
<evidence type="ECO:0000256" key="15">
    <source>
        <dbReference type="ARBA" id="ARBA00023128"/>
    </source>
</evidence>
<name>A0A6H0N3R5_9CUCU</name>
<dbReference type="PANTHER" id="PTHR46552:SF1">
    <property type="entry name" value="NADH-UBIQUINONE OXIDOREDUCTASE CHAIN 2"/>
    <property type="match status" value="1"/>
</dbReference>
<dbReference type="InterPro" id="IPR050175">
    <property type="entry name" value="Complex_I_Subunit_2"/>
</dbReference>
<evidence type="ECO:0000313" key="20">
    <source>
        <dbReference type="EMBL" id="QIV24731.1"/>
    </source>
</evidence>
<evidence type="ECO:0000256" key="3">
    <source>
        <dbReference type="ARBA" id="ARBA00007012"/>
    </source>
</evidence>
<evidence type="ECO:0000256" key="2">
    <source>
        <dbReference type="ARBA" id="ARBA00004448"/>
    </source>
</evidence>
<evidence type="ECO:0000256" key="10">
    <source>
        <dbReference type="ARBA" id="ARBA00022967"/>
    </source>
</evidence>
<evidence type="ECO:0000256" key="4">
    <source>
        <dbReference type="ARBA" id="ARBA00012944"/>
    </source>
</evidence>
<evidence type="ECO:0000256" key="7">
    <source>
        <dbReference type="ARBA" id="ARBA00022660"/>
    </source>
</evidence>
<dbReference type="EMBL" id="MK614547">
    <property type="protein sequence ID" value="QIV24731.1"/>
    <property type="molecule type" value="Genomic_DNA"/>
</dbReference>
<evidence type="ECO:0000256" key="13">
    <source>
        <dbReference type="ARBA" id="ARBA00023027"/>
    </source>
</evidence>